<dbReference type="NCBIfam" id="NF007714">
    <property type="entry name" value="PRK10410.1-2"/>
    <property type="match status" value="1"/>
</dbReference>
<sequence>MKAEAGQQLNDGPKIRKEKEIVSKMIRIYCKKKHHVKGLCEECQDINEYAMKRLSYCKFGEAKTACAKCPIHCYKPDYRQKIKGVMRFSGPWMLLYHPIESIRHIPIPNKLRKSISRKLS</sequence>
<reference evidence="1" key="2">
    <citation type="submission" date="2020-09" db="EMBL/GenBank/DDBJ databases">
        <authorList>
            <person name="Sun Q."/>
            <person name="Zhou Y."/>
        </authorList>
    </citation>
    <scope>NUCLEOTIDE SEQUENCE</scope>
    <source>
        <strain evidence="1">CGMCC 1.16134</strain>
    </source>
</reference>
<dbReference type="Pfam" id="PF11756">
    <property type="entry name" value="YgbA_NO"/>
    <property type="match status" value="1"/>
</dbReference>
<evidence type="ECO:0000313" key="2">
    <source>
        <dbReference type="Proteomes" id="UP000637643"/>
    </source>
</evidence>
<dbReference type="Proteomes" id="UP000637643">
    <property type="component" value="Unassembled WGS sequence"/>
</dbReference>
<comment type="caution">
    <text evidence="1">The sequence shown here is derived from an EMBL/GenBank/DDBJ whole genome shotgun (WGS) entry which is preliminary data.</text>
</comment>
<organism evidence="1 2">
    <name type="scientific">Paenibacillus albidus</name>
    <dbReference type="NCBI Taxonomy" id="2041023"/>
    <lineage>
        <taxon>Bacteria</taxon>
        <taxon>Bacillati</taxon>
        <taxon>Bacillota</taxon>
        <taxon>Bacilli</taxon>
        <taxon>Bacillales</taxon>
        <taxon>Paenibacillaceae</taxon>
        <taxon>Paenibacillus</taxon>
    </lineage>
</organism>
<name>A0A917FCT4_9BACL</name>
<gene>
    <name evidence="1" type="ORF">GCM10010912_09970</name>
</gene>
<dbReference type="EMBL" id="BMKR01000003">
    <property type="protein sequence ID" value="GGF66996.1"/>
    <property type="molecule type" value="Genomic_DNA"/>
</dbReference>
<keyword evidence="2" id="KW-1185">Reference proteome</keyword>
<accession>A0A917FCT4</accession>
<dbReference type="RefSeq" id="WP_189022526.1">
    <property type="nucleotide sequence ID" value="NZ_BMKR01000003.1"/>
</dbReference>
<dbReference type="InterPro" id="IPR020483">
    <property type="entry name" value="Uncharacterised_YgbA"/>
</dbReference>
<reference evidence="1" key="1">
    <citation type="journal article" date="2014" name="Int. J. Syst. Evol. Microbiol.">
        <title>Complete genome sequence of Corynebacterium casei LMG S-19264T (=DSM 44701T), isolated from a smear-ripened cheese.</title>
        <authorList>
            <consortium name="US DOE Joint Genome Institute (JGI-PGF)"/>
            <person name="Walter F."/>
            <person name="Albersmeier A."/>
            <person name="Kalinowski J."/>
            <person name="Ruckert C."/>
        </authorList>
    </citation>
    <scope>NUCLEOTIDE SEQUENCE</scope>
    <source>
        <strain evidence="1">CGMCC 1.16134</strain>
    </source>
</reference>
<dbReference type="AlphaFoldDB" id="A0A917FCT4"/>
<evidence type="ECO:0008006" key="3">
    <source>
        <dbReference type="Google" id="ProtNLM"/>
    </source>
</evidence>
<protein>
    <recommendedName>
        <fullName evidence="3">Nitrous oxide-stimulated promoter family protein</fullName>
    </recommendedName>
</protein>
<proteinExistence type="predicted"/>
<evidence type="ECO:0000313" key="1">
    <source>
        <dbReference type="EMBL" id="GGF66996.1"/>
    </source>
</evidence>